<keyword evidence="4" id="KW-1185">Reference proteome</keyword>
<dbReference type="InterPro" id="IPR036291">
    <property type="entry name" value="NAD(P)-bd_dom_sf"/>
</dbReference>
<evidence type="ECO:0000256" key="1">
    <source>
        <dbReference type="ARBA" id="ARBA00023002"/>
    </source>
</evidence>
<accession>A0A7S8ICG4</accession>
<dbReference type="FunFam" id="3.40.50.720:FF:000084">
    <property type="entry name" value="Short-chain dehydrogenase reductase"/>
    <property type="match status" value="1"/>
</dbReference>
<dbReference type="SUPFAM" id="SSF51735">
    <property type="entry name" value="NAD(P)-binding Rossmann-fold domains"/>
    <property type="match status" value="1"/>
</dbReference>
<proteinExistence type="predicted"/>
<dbReference type="KEGG" id="pmet:G4Y79_12320"/>
<reference evidence="3 4" key="1">
    <citation type="submission" date="2020-02" db="EMBL/GenBank/DDBJ databases">
        <authorList>
            <person name="Zheng R.K."/>
            <person name="Sun C.M."/>
        </authorList>
    </citation>
    <scope>NUCLEOTIDE SEQUENCE [LARGE SCALE GENOMIC DNA]</scope>
    <source>
        <strain evidence="4">rifampicinis</strain>
    </source>
</reference>
<organism evidence="3 4">
    <name type="scientific">Phototrophicus methaneseepsis</name>
    <dbReference type="NCBI Taxonomy" id="2710758"/>
    <lineage>
        <taxon>Bacteria</taxon>
        <taxon>Bacillati</taxon>
        <taxon>Chloroflexota</taxon>
        <taxon>Candidatus Thermofontia</taxon>
        <taxon>Phototrophicales</taxon>
        <taxon>Phototrophicaceae</taxon>
        <taxon>Phototrophicus</taxon>
    </lineage>
</organism>
<name>A0A7S8ICG4_9CHLR</name>
<gene>
    <name evidence="3" type="ORF">G4Y79_12320</name>
</gene>
<dbReference type="Pfam" id="PF13561">
    <property type="entry name" value="adh_short_C2"/>
    <property type="match status" value="1"/>
</dbReference>
<evidence type="ECO:0000313" key="4">
    <source>
        <dbReference type="Proteomes" id="UP000594468"/>
    </source>
</evidence>
<dbReference type="PANTHER" id="PTHR43975">
    <property type="entry name" value="ZGC:101858"/>
    <property type="match status" value="1"/>
</dbReference>
<evidence type="ECO:0000313" key="3">
    <source>
        <dbReference type="EMBL" id="QPC80502.1"/>
    </source>
</evidence>
<sequence>MSRLKNKVAIVAGAGTGIGEAVAKKFASEGAKVVVCSLPGDPVEDVVKSIEDDGGQAVGYAGDISEVSEAQACVQKALDEFGKLDVLVVTAGVYQEMNMTEDFTIEGFDYMVKMNVRSAFLMAKYALPHIQKTKGNLIFTGSEAGTLGQPECTPYGGTKGFHIALARGIAGEQAKHGVRANVVCPGPTWTSWHKPEGPTGMTKEMEEQIQSAVPLGRHGSTEEVANVYCFLASDEASFVTGSLYFADGGITIGRGNVGEQVPDELRQRPKGNLDIDHATTPSQGNIQAARA</sequence>
<dbReference type="InterPro" id="IPR002347">
    <property type="entry name" value="SDR_fam"/>
</dbReference>
<protein>
    <submittedName>
        <fullName evidence="3">SDR family oxidoreductase</fullName>
    </submittedName>
</protein>
<dbReference type="GO" id="GO:0016491">
    <property type="term" value="F:oxidoreductase activity"/>
    <property type="evidence" value="ECO:0007669"/>
    <property type="project" value="UniProtKB-KW"/>
</dbReference>
<dbReference type="PRINTS" id="PR00081">
    <property type="entry name" value="GDHRDH"/>
</dbReference>
<feature type="region of interest" description="Disordered" evidence="2">
    <location>
        <begin position="268"/>
        <end position="291"/>
    </location>
</feature>
<dbReference type="AlphaFoldDB" id="A0A7S8ICG4"/>
<dbReference type="Gene3D" id="3.40.50.720">
    <property type="entry name" value="NAD(P)-binding Rossmann-like Domain"/>
    <property type="match status" value="1"/>
</dbReference>
<dbReference type="EMBL" id="CP062983">
    <property type="protein sequence ID" value="QPC80502.1"/>
    <property type="molecule type" value="Genomic_DNA"/>
</dbReference>
<dbReference type="CDD" id="cd05233">
    <property type="entry name" value="SDR_c"/>
    <property type="match status" value="1"/>
</dbReference>
<dbReference type="RefSeq" id="WP_195168577.1">
    <property type="nucleotide sequence ID" value="NZ_CP062983.1"/>
</dbReference>
<dbReference type="Proteomes" id="UP000594468">
    <property type="component" value="Chromosome"/>
</dbReference>
<feature type="compositionally biased region" description="Basic and acidic residues" evidence="2">
    <location>
        <begin position="268"/>
        <end position="277"/>
    </location>
</feature>
<feature type="compositionally biased region" description="Polar residues" evidence="2">
    <location>
        <begin position="279"/>
        <end position="291"/>
    </location>
</feature>
<keyword evidence="1" id="KW-0560">Oxidoreductase</keyword>
<dbReference type="PANTHER" id="PTHR43975:SF2">
    <property type="entry name" value="EG:BACR7A4.14 PROTEIN-RELATED"/>
    <property type="match status" value="1"/>
</dbReference>
<evidence type="ECO:0000256" key="2">
    <source>
        <dbReference type="SAM" id="MobiDB-lite"/>
    </source>
</evidence>